<protein>
    <recommendedName>
        <fullName evidence="6">Cytochrome c oxidase assembly factor 6 homolog</fullName>
    </recommendedName>
</protein>
<name>A0A8C0LTX6_CANLU</name>
<evidence type="ECO:0000256" key="5">
    <source>
        <dbReference type="ARBA" id="ARBA00060319"/>
    </source>
</evidence>
<proteinExistence type="inferred from homology"/>
<dbReference type="InterPro" id="IPR048280">
    <property type="entry name" value="COX6B-like"/>
</dbReference>
<dbReference type="SUPFAM" id="SSF47694">
    <property type="entry name" value="Cytochrome c oxidase subunit h"/>
    <property type="match status" value="1"/>
</dbReference>
<dbReference type="InterPro" id="IPR042289">
    <property type="entry name" value="COA6"/>
</dbReference>
<evidence type="ECO:0000256" key="1">
    <source>
        <dbReference type="ARBA" id="ARBA00004569"/>
    </source>
</evidence>
<reference evidence="8" key="1">
    <citation type="submission" date="2025-08" db="UniProtKB">
        <authorList>
            <consortium name="Ensembl"/>
        </authorList>
    </citation>
    <scope>IDENTIFICATION</scope>
</reference>
<evidence type="ECO:0000256" key="7">
    <source>
        <dbReference type="SAM" id="MobiDB-lite"/>
    </source>
</evidence>
<evidence type="ECO:0000256" key="6">
    <source>
        <dbReference type="ARBA" id="ARBA00073932"/>
    </source>
</evidence>
<feature type="compositionally biased region" description="Basic and acidic residues" evidence="7">
    <location>
        <begin position="78"/>
        <end position="96"/>
    </location>
</feature>
<dbReference type="Ensembl" id="ENSCAFT00020040449.1">
    <property type="protein sequence ID" value="ENSCAFP00020035044.1"/>
    <property type="gene ID" value="ENSCAFG00020027151.1"/>
</dbReference>
<dbReference type="GO" id="GO:0008535">
    <property type="term" value="P:respiratory chain complex IV assembly"/>
    <property type="evidence" value="ECO:0007669"/>
    <property type="project" value="InterPro"/>
</dbReference>
<keyword evidence="3" id="KW-0496">Mitochondrion</keyword>
<dbReference type="GO" id="GO:0005758">
    <property type="term" value="C:mitochondrial intermembrane space"/>
    <property type="evidence" value="ECO:0007669"/>
    <property type="project" value="UniProtKB-SubCell"/>
</dbReference>
<dbReference type="InterPro" id="IPR036549">
    <property type="entry name" value="CX6/COA6-like_sf"/>
</dbReference>
<dbReference type="CDD" id="cd00926">
    <property type="entry name" value="Cyt_c_Oxidase_VIb"/>
    <property type="match status" value="1"/>
</dbReference>
<dbReference type="PANTHER" id="PTHR46690:SF1">
    <property type="entry name" value="CYTOCHROME C OXIDASE ASSEMBLY FACTOR 6 HOMOLOG"/>
    <property type="match status" value="1"/>
</dbReference>
<feature type="region of interest" description="Disordered" evidence="7">
    <location>
        <begin position="75"/>
        <end position="108"/>
    </location>
</feature>
<dbReference type="AlphaFoldDB" id="A0A8C0LTX6"/>
<evidence type="ECO:0000256" key="4">
    <source>
        <dbReference type="ARBA" id="ARBA00023157"/>
    </source>
</evidence>
<keyword evidence="9" id="KW-1185">Reference proteome</keyword>
<comment type="subcellular location">
    <subcellularLocation>
        <location evidence="1">Mitochondrion intermembrane space</location>
    </subcellularLocation>
</comment>
<keyword evidence="4" id="KW-1015">Disulfide bond</keyword>
<organism evidence="8 9">
    <name type="scientific">Canis lupus dingo</name>
    <name type="common">dingo</name>
    <dbReference type="NCBI Taxonomy" id="286419"/>
    <lineage>
        <taxon>Eukaryota</taxon>
        <taxon>Metazoa</taxon>
        <taxon>Chordata</taxon>
        <taxon>Craniata</taxon>
        <taxon>Vertebrata</taxon>
        <taxon>Euteleostomi</taxon>
        <taxon>Mammalia</taxon>
        <taxon>Eutheria</taxon>
        <taxon>Laurasiatheria</taxon>
        <taxon>Carnivora</taxon>
        <taxon>Caniformia</taxon>
        <taxon>Canidae</taxon>
        <taxon>Canis</taxon>
    </lineage>
</organism>
<evidence type="ECO:0000256" key="2">
    <source>
        <dbReference type="ARBA" id="ARBA00006425"/>
    </source>
</evidence>
<dbReference type="GO" id="GO:0042775">
    <property type="term" value="P:mitochondrial ATP synthesis coupled electron transport"/>
    <property type="evidence" value="ECO:0007669"/>
    <property type="project" value="TreeGrafter"/>
</dbReference>
<dbReference type="Gene3D" id="1.10.10.140">
    <property type="entry name" value="Cytochrome c oxidase, subunit VIb"/>
    <property type="match status" value="1"/>
</dbReference>
<accession>A0A8C0LTX6</accession>
<dbReference type="PANTHER" id="PTHR46690">
    <property type="entry name" value="CYTOCHROME C OXIDASE ASSEMBLY FACTOR 6 HOMOLOG"/>
    <property type="match status" value="1"/>
</dbReference>
<feature type="region of interest" description="Disordered" evidence="7">
    <location>
        <begin position="1"/>
        <end position="34"/>
    </location>
</feature>
<evidence type="ECO:0000313" key="9">
    <source>
        <dbReference type="Proteomes" id="UP000694391"/>
    </source>
</evidence>
<dbReference type="Pfam" id="PF02297">
    <property type="entry name" value="COX6B"/>
    <property type="match status" value="1"/>
</dbReference>
<feature type="compositionally biased region" description="Low complexity" evidence="7">
    <location>
        <begin position="13"/>
        <end position="26"/>
    </location>
</feature>
<sequence length="209" mass="22947">APTGRGGPPAPGRPRTASFPRVWVSRPSPPVGAEGSLVRAAVSACRQVGPAGRAPGAWVPPGAGAALPEPRAPAARLRVGDEPGKRAPLRSRELRRGGSQALRQRPWVGSGGRLSSLTPVLFWLQPEPSEMAAPTMKERQACWGARDEYWRCLDEHTEDASRCEKLRSSFESSCPQQWIKYFDKRRDYLKFKEKFEAGQFQPSKTTAKS</sequence>
<dbReference type="FunFam" id="1.10.10.140:FF:000002">
    <property type="entry name" value="Cytochrome c oxidase assembly factor 6 homolog"/>
    <property type="match status" value="1"/>
</dbReference>
<evidence type="ECO:0000313" key="8">
    <source>
        <dbReference type="Ensembl" id="ENSCAFP00020035044.1"/>
    </source>
</evidence>
<comment type="function">
    <text evidence="5">Involved in the maturation of the mitochondrial respiratory chain complex IV subunit MT-CO2/COX2. Thereby, may regulate early steps of complex IV assembly. Mitochondrial respiratory chain complex IV or cytochrome c oxidase is the component of the respiratory chain that catalyzes the transfer of electrons from intermembrane space cytochrome c to molecular oxygen in the matrix and as a consequence contributes to the proton gradient involved in mitochondrial ATP synthesis. May also be required for efficient formation of respiratory supercomplexes comprised of complexes III and IV.</text>
</comment>
<comment type="similarity">
    <text evidence="2">Belongs to the cytochrome c oxidase subunit 6B family.</text>
</comment>
<dbReference type="GeneTree" id="ENSGT00390000004094"/>
<evidence type="ECO:0000256" key="3">
    <source>
        <dbReference type="ARBA" id="ARBA00023128"/>
    </source>
</evidence>
<dbReference type="Proteomes" id="UP000694391">
    <property type="component" value="Unplaced"/>
</dbReference>
<reference evidence="8" key="2">
    <citation type="submission" date="2025-09" db="UniProtKB">
        <authorList>
            <consortium name="Ensembl"/>
        </authorList>
    </citation>
    <scope>IDENTIFICATION</scope>
</reference>
<dbReference type="PROSITE" id="PS51808">
    <property type="entry name" value="CHCH"/>
    <property type="match status" value="1"/>
</dbReference>
<gene>
    <name evidence="8" type="primary">LOC112660765</name>
</gene>